<dbReference type="Proteomes" id="UP000838878">
    <property type="component" value="Chromosome 10"/>
</dbReference>
<keyword evidence="2" id="KW-1185">Reference proteome</keyword>
<name>A0A8J9Y717_9NEOP</name>
<sequence length="66" mass="7285">MQNKSCGGCNLLREACRPAHAAKRPDAAQHDQFVFRHRGSNTFKNDASPTFRHELSISGTLTTTKA</sequence>
<proteinExistence type="predicted"/>
<evidence type="ECO:0000313" key="2">
    <source>
        <dbReference type="Proteomes" id="UP000838878"/>
    </source>
</evidence>
<evidence type="ECO:0000313" key="1">
    <source>
        <dbReference type="EMBL" id="CAH0715846.1"/>
    </source>
</evidence>
<gene>
    <name evidence="1" type="ORF">BINO364_LOCUS2714</name>
</gene>
<organism evidence="1 2">
    <name type="scientific">Brenthis ino</name>
    <name type="common">lesser marbled fritillary</name>
    <dbReference type="NCBI Taxonomy" id="405034"/>
    <lineage>
        <taxon>Eukaryota</taxon>
        <taxon>Metazoa</taxon>
        <taxon>Ecdysozoa</taxon>
        <taxon>Arthropoda</taxon>
        <taxon>Hexapoda</taxon>
        <taxon>Insecta</taxon>
        <taxon>Pterygota</taxon>
        <taxon>Neoptera</taxon>
        <taxon>Endopterygota</taxon>
        <taxon>Lepidoptera</taxon>
        <taxon>Glossata</taxon>
        <taxon>Ditrysia</taxon>
        <taxon>Papilionoidea</taxon>
        <taxon>Nymphalidae</taxon>
        <taxon>Heliconiinae</taxon>
        <taxon>Argynnini</taxon>
        <taxon>Brenthis</taxon>
    </lineage>
</organism>
<accession>A0A8J9Y717</accession>
<dbReference type="AlphaFoldDB" id="A0A8J9Y717"/>
<protein>
    <submittedName>
        <fullName evidence="1">Uncharacterized protein</fullName>
    </submittedName>
</protein>
<reference evidence="1" key="1">
    <citation type="submission" date="2021-12" db="EMBL/GenBank/DDBJ databases">
        <authorList>
            <person name="Martin H S."/>
        </authorList>
    </citation>
    <scope>NUCLEOTIDE SEQUENCE</scope>
</reference>
<dbReference type="EMBL" id="OV170230">
    <property type="protein sequence ID" value="CAH0715846.1"/>
    <property type="molecule type" value="Genomic_DNA"/>
</dbReference>
<dbReference type="OrthoDB" id="10273252at2759"/>
<feature type="non-terminal residue" evidence="1">
    <location>
        <position position="66"/>
    </location>
</feature>